<dbReference type="AlphaFoldDB" id="A0AAJ2NK75"/>
<proteinExistence type="predicted"/>
<comment type="caution">
    <text evidence="1">The sequence shown here is derived from an EMBL/GenBank/DDBJ whole genome shotgun (WGS) entry which is preliminary data.</text>
</comment>
<name>A0AAJ2NK75_ALKPS</name>
<organism evidence="1 2">
    <name type="scientific">Alkalihalophilus pseudofirmus</name>
    <name type="common">Bacillus pseudofirmus</name>
    <dbReference type="NCBI Taxonomy" id="79885"/>
    <lineage>
        <taxon>Bacteria</taxon>
        <taxon>Bacillati</taxon>
        <taxon>Bacillota</taxon>
        <taxon>Bacilli</taxon>
        <taxon>Bacillales</taxon>
        <taxon>Bacillaceae</taxon>
        <taxon>Alkalihalophilus</taxon>
    </lineage>
</organism>
<dbReference type="Pfam" id="PF10752">
    <property type="entry name" value="DUF2533"/>
    <property type="match status" value="1"/>
</dbReference>
<gene>
    <name evidence="1" type="ORF">RYX45_01870</name>
</gene>
<dbReference type="RefSeq" id="WP_289236092.1">
    <property type="nucleotide sequence ID" value="NZ_CP117835.1"/>
</dbReference>
<protein>
    <submittedName>
        <fullName evidence="1">YpbS family protein</fullName>
    </submittedName>
</protein>
<dbReference type="Proteomes" id="UP001285636">
    <property type="component" value="Unassembled WGS sequence"/>
</dbReference>
<dbReference type="EMBL" id="JAWJAY010000001">
    <property type="protein sequence ID" value="MDV2883911.1"/>
    <property type="molecule type" value="Genomic_DNA"/>
</dbReference>
<dbReference type="InterPro" id="IPR019688">
    <property type="entry name" value="DUF2533"/>
</dbReference>
<evidence type="ECO:0000313" key="1">
    <source>
        <dbReference type="EMBL" id="MDV2883911.1"/>
    </source>
</evidence>
<sequence>MSVHLKIAEQVTNHRRAQKEFLALDEKREAAIDRVVEDAKKGLHISLNEVNAITKEMNQIAQDFYFPPRKEVTTDMVREYINKSK</sequence>
<evidence type="ECO:0000313" key="2">
    <source>
        <dbReference type="Proteomes" id="UP001285636"/>
    </source>
</evidence>
<accession>A0AAJ2NK75</accession>
<reference evidence="1" key="1">
    <citation type="submission" date="2023-10" db="EMBL/GenBank/DDBJ databases">
        <title>Screening of Alkalihalophilus pseudofirmusBZ-TG-HK211 and Its Alleviation of Salt Stress on Rapeseed Growth.</title>
        <authorList>
            <person name="Zhao B."/>
            <person name="Guo T."/>
        </authorList>
    </citation>
    <scope>NUCLEOTIDE SEQUENCE</scope>
    <source>
        <strain evidence="1">BZ-TG-HK211</strain>
    </source>
</reference>